<reference evidence="2 3" key="1">
    <citation type="submission" date="2019-04" db="EMBL/GenBank/DDBJ databases">
        <authorList>
            <consortium name="DOE Joint Genome Institute"/>
            <person name="Mondo S."/>
            <person name="Kjaerbolling I."/>
            <person name="Vesth T."/>
            <person name="Frisvad J.C."/>
            <person name="Nybo J.L."/>
            <person name="Theobald S."/>
            <person name="Kildgaard S."/>
            <person name="Isbrandt T."/>
            <person name="Kuo A."/>
            <person name="Sato A."/>
            <person name="Lyhne E.K."/>
            <person name="Kogle M.E."/>
            <person name="Wiebenga A."/>
            <person name="Kun R.S."/>
            <person name="Lubbers R.J."/>
            <person name="Makela M.R."/>
            <person name="Barry K."/>
            <person name="Chovatia M."/>
            <person name="Clum A."/>
            <person name="Daum C."/>
            <person name="Haridas S."/>
            <person name="He G."/>
            <person name="LaButti K."/>
            <person name="Lipzen A."/>
            <person name="Riley R."/>
            <person name="Salamov A."/>
            <person name="Simmons B.A."/>
            <person name="Magnuson J.K."/>
            <person name="Henrissat B."/>
            <person name="Mortensen U.H."/>
            <person name="Larsen T.O."/>
            <person name="Devries R.P."/>
            <person name="Grigoriev I.V."/>
            <person name="Machida M."/>
            <person name="Baker S.E."/>
            <person name="Andersen M.R."/>
            <person name="Cantor M.N."/>
            <person name="Hua S.X."/>
        </authorList>
    </citation>
    <scope>NUCLEOTIDE SEQUENCE [LARGE SCALE GENOMIC DNA]</scope>
    <source>
        <strain evidence="2 3">CBS 117616</strain>
    </source>
</reference>
<keyword evidence="3" id="KW-1185">Reference proteome</keyword>
<organism evidence="2 3">
    <name type="scientific">Aspergillus pseudocaelatus</name>
    <dbReference type="NCBI Taxonomy" id="1825620"/>
    <lineage>
        <taxon>Eukaryota</taxon>
        <taxon>Fungi</taxon>
        <taxon>Dikarya</taxon>
        <taxon>Ascomycota</taxon>
        <taxon>Pezizomycotina</taxon>
        <taxon>Eurotiomycetes</taxon>
        <taxon>Eurotiomycetidae</taxon>
        <taxon>Eurotiales</taxon>
        <taxon>Aspergillaceae</taxon>
        <taxon>Aspergillus</taxon>
        <taxon>Aspergillus subgen. Circumdati</taxon>
    </lineage>
</organism>
<accession>A0ABQ6X2T5</accession>
<dbReference type="Proteomes" id="UP000325395">
    <property type="component" value="Unassembled WGS sequence"/>
</dbReference>
<proteinExistence type="predicted"/>
<feature type="region of interest" description="Disordered" evidence="1">
    <location>
        <begin position="569"/>
        <end position="590"/>
    </location>
</feature>
<evidence type="ECO:0000313" key="3">
    <source>
        <dbReference type="Proteomes" id="UP000325395"/>
    </source>
</evidence>
<gene>
    <name evidence="2" type="ORF">BDV36DRAFT_290312</name>
</gene>
<dbReference type="EMBL" id="ML735688">
    <property type="protein sequence ID" value="KAE8423639.1"/>
    <property type="molecule type" value="Genomic_DNA"/>
</dbReference>
<evidence type="ECO:0000313" key="2">
    <source>
        <dbReference type="EMBL" id="KAE8423639.1"/>
    </source>
</evidence>
<dbReference type="InterPro" id="IPR022198">
    <property type="entry name" value="DUF3723"/>
</dbReference>
<dbReference type="Pfam" id="PF12520">
    <property type="entry name" value="DUF3723"/>
    <property type="match status" value="1"/>
</dbReference>
<sequence length="804" mass="93361">MSDVDRQLQSKKTYYYRGKAKINLRHFDLDRNTPGVRTISDKHVKSLINTFETEGCLRLNPDNFAKVLINDEVLRQSLTRQELEDTDLLEASETHFLDLPSDARLTVLHGKHRLLAAESFLWDKWWIVQLYSDEMPQDTQDTIREEHPNAKPFTDGDIYRNIRYYQRRGDDDAELKWRGRLREGARRELERMERRAKPLTRSLDNLLPFFGLWPSLKLSYLGRVLSLQCHEELVHYMRCIHQKWSNIIAGYSPNLLDPATVISLETLMPDISSCDAAQIKDMMGQKTLFPAVSLESDRHRILGRILKTKGRILSFDTFFADFLYFEACAMALKRLLPPSFKRTMSNEFLHVYGGSNQLPGLCRIQVAEDCLEHRTGSSDINPNLGYRQLFLAVMRDFPILTELAPYRDARKIKPTFNGSELERMFSLSQLAFDLGFETESIKEFIGQDSKTQDEILARSLLQQLRPPERCLVNERNTNHLAQYIGDHIDQNIALRASLAEAEFSTNLELLPKKLRCNRPSHKHYKSDRKYLFLDVMYNYKPIQRAYPTSLAVQRDIFVCFFGEFPLPSRRQQSTPASDSHYSEDNTGVNESLLGDEYDLQKGESSRSAETQQHESYIGYESGGFIDCLRDLRAESEPMSESSYETASIDTESHMEYRKIDLYEPASSESQHENKGENKFYKLDGKKPSDIVKAMLKDRGVIVMYVWRKGVYATFSKTPHQGLIFTEFARDLANQGSQFIIIREGLKPFVPSLKNIWNAVRESRLVLVIPKRSSETPDENFYTEIRRDPYEFIDRHYQPHLDQCI</sequence>
<name>A0ABQ6X2T5_9EURO</name>
<feature type="compositionally biased region" description="Polar residues" evidence="1">
    <location>
        <begin position="569"/>
        <end position="589"/>
    </location>
</feature>
<evidence type="ECO:0000256" key="1">
    <source>
        <dbReference type="SAM" id="MobiDB-lite"/>
    </source>
</evidence>
<protein>
    <submittedName>
        <fullName evidence="2">Uncharacterized protein</fullName>
    </submittedName>
</protein>